<dbReference type="OrthoDB" id="367225at2"/>
<dbReference type="RefSeq" id="WP_015708893.1">
    <property type="nucleotide sequence ID" value="NC_015578.1"/>
</dbReference>
<name>F5YGU8_TREPZ</name>
<accession>F5YGU8</accession>
<dbReference type="eggNOG" id="COG2815">
    <property type="taxonomic scope" value="Bacteria"/>
</dbReference>
<evidence type="ECO:0000259" key="2">
    <source>
        <dbReference type="PROSITE" id="PS51178"/>
    </source>
</evidence>
<dbReference type="Gene3D" id="3.30.10.20">
    <property type="match status" value="3"/>
</dbReference>
<feature type="domain" description="PASTA" evidence="2">
    <location>
        <begin position="52"/>
        <end position="119"/>
    </location>
</feature>
<organism evidence="3 4">
    <name type="scientific">Treponema primitia (strain ATCC BAA-887 / DSM 12427 / ZAS-2)</name>
    <dbReference type="NCBI Taxonomy" id="545694"/>
    <lineage>
        <taxon>Bacteria</taxon>
        <taxon>Pseudomonadati</taxon>
        <taxon>Spirochaetota</taxon>
        <taxon>Spirochaetia</taxon>
        <taxon>Spirochaetales</taxon>
        <taxon>Treponemataceae</taxon>
        <taxon>Treponema</taxon>
    </lineage>
</organism>
<feature type="domain" description="PASTA" evidence="2">
    <location>
        <begin position="204"/>
        <end position="271"/>
    </location>
</feature>
<reference evidence="3 4" key="2">
    <citation type="journal article" date="2011" name="ISME J.">
        <title>RNA-seq reveals cooperative metabolic interactions between two termite-gut spirochete species in co-culture.</title>
        <authorList>
            <person name="Rosenthal A.Z."/>
            <person name="Matson E.G."/>
            <person name="Eldar A."/>
            <person name="Leadbetter J.R."/>
        </authorList>
    </citation>
    <scope>NUCLEOTIDE SEQUENCE [LARGE SCALE GENOMIC DNA]</scope>
    <source>
        <strain evidence="4">ATCC BAA-887 / DSM 12427 / ZAS-2</strain>
    </source>
</reference>
<dbReference type="SMART" id="SM00740">
    <property type="entry name" value="PASTA"/>
    <property type="match status" value="3"/>
</dbReference>
<keyword evidence="1" id="KW-0472">Membrane</keyword>
<keyword evidence="4" id="KW-1185">Reference proteome</keyword>
<dbReference type="STRING" id="545694.TREPR_1180"/>
<dbReference type="EMBL" id="CP001843">
    <property type="protein sequence ID" value="AEF84124.1"/>
    <property type="molecule type" value="Genomic_DNA"/>
</dbReference>
<dbReference type="Proteomes" id="UP000009223">
    <property type="component" value="Chromosome"/>
</dbReference>
<dbReference type="CDD" id="cd06577">
    <property type="entry name" value="PASTA_pknB"/>
    <property type="match status" value="2"/>
</dbReference>
<dbReference type="KEGG" id="tpi:TREPR_1180"/>
<gene>
    <name evidence="3" type="ordered locus">TREPR_1180</name>
</gene>
<keyword evidence="1" id="KW-0812">Transmembrane</keyword>
<evidence type="ECO:0000313" key="3">
    <source>
        <dbReference type="EMBL" id="AEF84124.1"/>
    </source>
</evidence>
<reference evidence="4" key="1">
    <citation type="submission" date="2009-12" db="EMBL/GenBank/DDBJ databases">
        <title>Complete sequence of Treponema primitia strain ZAS-2.</title>
        <authorList>
            <person name="Tetu S.G."/>
            <person name="Matson E."/>
            <person name="Ren Q."/>
            <person name="Seshadri R."/>
            <person name="Elbourne L."/>
            <person name="Hassan K.A."/>
            <person name="Durkin A."/>
            <person name="Radune D."/>
            <person name="Mohamoud Y."/>
            <person name="Shay R."/>
            <person name="Jin S."/>
            <person name="Zhang X."/>
            <person name="Lucey K."/>
            <person name="Ballor N.R."/>
            <person name="Ottesen E."/>
            <person name="Rosenthal R."/>
            <person name="Allen A."/>
            <person name="Leadbetter J.R."/>
            <person name="Paulsen I.T."/>
        </authorList>
    </citation>
    <scope>NUCLEOTIDE SEQUENCE [LARGE SCALE GENOMIC DNA]</scope>
    <source>
        <strain evidence="4">ATCC BAA-887 / DSM 12427 / ZAS-2</strain>
    </source>
</reference>
<feature type="transmembrane region" description="Helical" evidence="1">
    <location>
        <begin position="26"/>
        <end position="50"/>
    </location>
</feature>
<sequence length="361" mass="39497">MGLRNRLKLNINLNSLERYVGNNLRFFISLSVGLIVFVGIIALAVFFIAVRGEEQTMVPDVRGKDLTQAILELQVKELYPRLQQRYSQSASERGLILEQSPSPGTIVKAGRRVRMVVSQGVIISNMENYVGRNIDEVRMDLQTLFASAGSAAGNITGAPPLISLKEPFMYQFSSETPGTILQQSPEPGTAISGPTILELVISRGPENEMITIPELTGLSIGEALELLGKSGLRFTFTQREGRGGEKPETVISQTPAAATIATNNIEVALVIIAPMDLKEGELFGLFSYTLPNNPYPLPVTLEAQLPSGERSPLITMNHPGGKFTVPYRLPAGTTLVLSMLNRELYREEISLPIETLFLDQL</sequence>
<evidence type="ECO:0000256" key="1">
    <source>
        <dbReference type="SAM" id="Phobius"/>
    </source>
</evidence>
<dbReference type="HOGENOM" id="CLU_066816_0_0_12"/>
<dbReference type="Pfam" id="PF03793">
    <property type="entry name" value="PASTA"/>
    <property type="match status" value="2"/>
</dbReference>
<dbReference type="AlphaFoldDB" id="F5YGU8"/>
<keyword evidence="1" id="KW-1133">Transmembrane helix</keyword>
<protein>
    <submittedName>
        <fullName evidence="3">Pasta domain protein</fullName>
    </submittedName>
</protein>
<proteinExistence type="predicted"/>
<evidence type="ECO:0000313" key="4">
    <source>
        <dbReference type="Proteomes" id="UP000009223"/>
    </source>
</evidence>
<dbReference type="PROSITE" id="PS51178">
    <property type="entry name" value="PASTA"/>
    <property type="match status" value="2"/>
</dbReference>
<dbReference type="InterPro" id="IPR005543">
    <property type="entry name" value="PASTA_dom"/>
</dbReference>